<evidence type="ECO:0000313" key="14">
    <source>
        <dbReference type="EMBL" id="MBD5779572.1"/>
    </source>
</evidence>
<evidence type="ECO:0000256" key="6">
    <source>
        <dbReference type="ARBA" id="ARBA00023157"/>
    </source>
</evidence>
<dbReference type="InterPro" id="IPR001100">
    <property type="entry name" value="Pyr_nuc-diS_OxRdtase"/>
</dbReference>
<feature type="domain" description="Pyridine nucleotide-disulphide oxidoreductase dimerisation" evidence="12">
    <location>
        <begin position="347"/>
        <end position="450"/>
    </location>
</feature>
<evidence type="ECO:0000256" key="11">
    <source>
        <dbReference type="RuleBase" id="RU003691"/>
    </source>
</evidence>
<evidence type="ECO:0000259" key="13">
    <source>
        <dbReference type="Pfam" id="PF07992"/>
    </source>
</evidence>
<comment type="cofactor">
    <cofactor evidence="9">
        <name>FAD</name>
        <dbReference type="ChEBI" id="CHEBI:57692"/>
    </cofactor>
    <text evidence="9">Binds 1 FAD per subunit.</text>
</comment>
<reference evidence="14" key="1">
    <citation type="submission" date="2020-09" db="EMBL/GenBank/DDBJ databases">
        <title>Pelagicoccus enzymogenes sp. nov. with an EPS production, isolated from marine sediment.</title>
        <authorList>
            <person name="Feng X."/>
        </authorList>
    </citation>
    <scope>NUCLEOTIDE SEQUENCE</scope>
    <source>
        <strain evidence="14">NFK12</strain>
    </source>
</reference>
<evidence type="ECO:0000256" key="1">
    <source>
        <dbReference type="ARBA" id="ARBA00007532"/>
    </source>
</evidence>
<comment type="caution">
    <text evidence="14">The sequence shown here is derived from an EMBL/GenBank/DDBJ whole genome shotgun (WGS) entry which is preliminary data.</text>
</comment>
<keyword evidence="4" id="KW-0521">NADP</keyword>
<dbReference type="Proteomes" id="UP000622317">
    <property type="component" value="Unassembled WGS sequence"/>
</dbReference>
<feature type="binding site" evidence="9">
    <location>
        <position position="51"/>
    </location>
    <ligand>
        <name>FAD</name>
        <dbReference type="ChEBI" id="CHEBI:57692"/>
    </ligand>
</feature>
<feature type="disulfide bond" description="Redox-active" evidence="10">
    <location>
        <begin position="42"/>
        <end position="47"/>
    </location>
</feature>
<dbReference type="InterPro" id="IPR036188">
    <property type="entry name" value="FAD/NAD-bd_sf"/>
</dbReference>
<name>A0A927F7B1_9BACT</name>
<dbReference type="PROSITE" id="PS00076">
    <property type="entry name" value="PYRIDINE_REDOX_1"/>
    <property type="match status" value="1"/>
</dbReference>
<evidence type="ECO:0000256" key="8">
    <source>
        <dbReference type="PIRSR" id="PIRSR000350-2"/>
    </source>
</evidence>
<dbReference type="SUPFAM" id="SSF55424">
    <property type="entry name" value="FAD/NAD-linked reductases, dimerisation (C-terminal) domain"/>
    <property type="match status" value="1"/>
</dbReference>
<dbReference type="RefSeq" id="WP_191616710.1">
    <property type="nucleotide sequence ID" value="NZ_JACYFG010000009.1"/>
</dbReference>
<evidence type="ECO:0000256" key="2">
    <source>
        <dbReference type="ARBA" id="ARBA00022630"/>
    </source>
</evidence>
<evidence type="ECO:0000256" key="10">
    <source>
        <dbReference type="PIRSR" id="PIRSR000350-4"/>
    </source>
</evidence>
<evidence type="ECO:0000256" key="3">
    <source>
        <dbReference type="ARBA" id="ARBA00022827"/>
    </source>
</evidence>
<feature type="domain" description="FAD/NAD(P)-binding" evidence="13">
    <location>
        <begin position="5"/>
        <end position="322"/>
    </location>
</feature>
<keyword evidence="9" id="KW-0520">NAD</keyword>
<keyword evidence="2 11" id="KW-0285">Flavoprotein</keyword>
<dbReference type="InterPro" id="IPR016156">
    <property type="entry name" value="FAD/NAD-linked_Rdtase_dimer_sf"/>
</dbReference>
<evidence type="ECO:0000256" key="4">
    <source>
        <dbReference type="ARBA" id="ARBA00022857"/>
    </source>
</evidence>
<dbReference type="FunFam" id="3.30.390.30:FF:000001">
    <property type="entry name" value="Dihydrolipoyl dehydrogenase"/>
    <property type="match status" value="1"/>
</dbReference>
<keyword evidence="15" id="KW-1185">Reference proteome</keyword>
<sequence length="461" mass="50354">MKTYDFIAIGGGSGGFNAARVARGFSDSVAVIDGADELGGLCILRGCMPSKTLIYSAEVLHLAQNAKKFGLDIPSAKVDMPALHQRKVETIKEFSDYRVDSMRSRKYDLYRSYAKFIDRNTIELSDGTRLQGKKFIIATGSTVSVPSIPGLDHKEIWTSDQVLDLDFLPESVIVLGGGVVACELAQFLNRVGSKVTQIQRSSHILKDQAADVSETVEKAFRDEGMDLYTGTSLKRIEKTDTGFKAVFDHEGFEKSVTAQYVVNALGRSPNTANLGLEAAGIELLPNGQIKTDAHQLTTNPDVYAAGDCAGPFEIVHTAVLQGEYAARHAFQKPSSVFGPLNYDHMLDVVFTDPQVARVGLTEKTLKERGIDYIAADYPFDDHGKSILMEAKYGFVRLFGEKPTGRILGAEIVSKDAGELIHALSVAVSNNLTAADLLKTHWYHPTLAEIISYPLEDIIDEL</sequence>
<dbReference type="Pfam" id="PF02852">
    <property type="entry name" value="Pyr_redox_dim"/>
    <property type="match status" value="1"/>
</dbReference>
<keyword evidence="6" id="KW-1015">Disulfide bond</keyword>
<gene>
    <name evidence="14" type="ORF">IEN85_08700</name>
</gene>
<keyword evidence="3 9" id="KW-0274">FAD</keyword>
<dbReference type="InterPro" id="IPR012999">
    <property type="entry name" value="Pyr_OxRdtase_I_AS"/>
</dbReference>
<evidence type="ECO:0000256" key="5">
    <source>
        <dbReference type="ARBA" id="ARBA00023002"/>
    </source>
</evidence>
<dbReference type="SUPFAM" id="SSF51905">
    <property type="entry name" value="FAD/NAD(P)-binding domain"/>
    <property type="match status" value="1"/>
</dbReference>
<dbReference type="GO" id="GO:0003955">
    <property type="term" value="F:NAD(P)H dehydrogenase (quinone) activity"/>
    <property type="evidence" value="ECO:0007669"/>
    <property type="project" value="TreeGrafter"/>
</dbReference>
<proteinExistence type="inferred from homology"/>
<feature type="binding site" evidence="9">
    <location>
        <position position="266"/>
    </location>
    <ligand>
        <name>NAD(+)</name>
        <dbReference type="ChEBI" id="CHEBI:57540"/>
    </ligand>
</feature>
<dbReference type="Gene3D" id="3.30.390.30">
    <property type="match status" value="1"/>
</dbReference>
<evidence type="ECO:0000313" key="15">
    <source>
        <dbReference type="Proteomes" id="UP000622317"/>
    </source>
</evidence>
<protein>
    <submittedName>
        <fullName evidence="14">Dihydrolipoyl dehydrogenase</fullName>
    </submittedName>
</protein>
<feature type="binding site" evidence="9">
    <location>
        <begin position="176"/>
        <end position="183"/>
    </location>
    <ligand>
        <name>NAD(+)</name>
        <dbReference type="ChEBI" id="CHEBI:57540"/>
    </ligand>
</feature>
<feature type="binding site" evidence="9">
    <location>
        <position position="307"/>
    </location>
    <ligand>
        <name>FAD</name>
        <dbReference type="ChEBI" id="CHEBI:57692"/>
    </ligand>
</feature>
<feature type="active site" description="Proton acceptor" evidence="8">
    <location>
        <position position="443"/>
    </location>
</feature>
<evidence type="ECO:0000259" key="12">
    <source>
        <dbReference type="Pfam" id="PF02852"/>
    </source>
</evidence>
<dbReference type="GO" id="GO:0050660">
    <property type="term" value="F:flavin adenine dinucleotide binding"/>
    <property type="evidence" value="ECO:0007669"/>
    <property type="project" value="TreeGrafter"/>
</dbReference>
<dbReference type="Pfam" id="PF07992">
    <property type="entry name" value="Pyr_redox_2"/>
    <property type="match status" value="1"/>
</dbReference>
<keyword evidence="9" id="KW-0547">Nucleotide-binding</keyword>
<dbReference type="PRINTS" id="PR00411">
    <property type="entry name" value="PNDRDTASEI"/>
</dbReference>
<feature type="binding site" evidence="9">
    <location>
        <begin position="139"/>
        <end position="141"/>
    </location>
    <ligand>
        <name>FAD</name>
        <dbReference type="ChEBI" id="CHEBI:57692"/>
    </ligand>
</feature>
<evidence type="ECO:0000256" key="9">
    <source>
        <dbReference type="PIRSR" id="PIRSR000350-3"/>
    </source>
</evidence>
<evidence type="ECO:0000256" key="7">
    <source>
        <dbReference type="ARBA" id="ARBA00023284"/>
    </source>
</evidence>
<accession>A0A927F7B1</accession>
<organism evidence="14 15">
    <name type="scientific">Pelagicoccus enzymogenes</name>
    <dbReference type="NCBI Taxonomy" id="2773457"/>
    <lineage>
        <taxon>Bacteria</taxon>
        <taxon>Pseudomonadati</taxon>
        <taxon>Verrucomicrobiota</taxon>
        <taxon>Opitutia</taxon>
        <taxon>Puniceicoccales</taxon>
        <taxon>Pelagicoccaceae</taxon>
        <taxon>Pelagicoccus</taxon>
    </lineage>
</organism>
<keyword evidence="5 11" id="KW-0560">Oxidoreductase</keyword>
<dbReference type="GO" id="GO:0016668">
    <property type="term" value="F:oxidoreductase activity, acting on a sulfur group of donors, NAD(P) as acceptor"/>
    <property type="evidence" value="ECO:0007669"/>
    <property type="project" value="InterPro"/>
</dbReference>
<dbReference type="PRINTS" id="PR00368">
    <property type="entry name" value="FADPNR"/>
</dbReference>
<dbReference type="PANTHER" id="PTHR43014">
    <property type="entry name" value="MERCURIC REDUCTASE"/>
    <property type="match status" value="1"/>
</dbReference>
<dbReference type="InterPro" id="IPR023753">
    <property type="entry name" value="FAD/NAD-binding_dom"/>
</dbReference>
<dbReference type="PIRSF" id="PIRSF000350">
    <property type="entry name" value="Mercury_reductase_MerA"/>
    <property type="match status" value="1"/>
</dbReference>
<dbReference type="AlphaFoldDB" id="A0A927F7B1"/>
<keyword evidence="7 11" id="KW-0676">Redox-active center</keyword>
<dbReference type="InterPro" id="IPR004099">
    <property type="entry name" value="Pyr_nucl-diS_OxRdtase_dimer"/>
</dbReference>
<dbReference type="PANTHER" id="PTHR43014:SF4">
    <property type="entry name" value="PYRIDINE NUCLEOTIDE-DISULFIDE OXIDOREDUCTASE RCLA-RELATED"/>
    <property type="match status" value="1"/>
</dbReference>
<dbReference type="Gene3D" id="3.50.50.60">
    <property type="entry name" value="FAD/NAD(P)-binding domain"/>
    <property type="match status" value="2"/>
</dbReference>
<comment type="similarity">
    <text evidence="1 11">Belongs to the class-I pyridine nucleotide-disulfide oxidoreductase family.</text>
</comment>
<dbReference type="EMBL" id="JACYFG010000009">
    <property type="protein sequence ID" value="MBD5779572.1"/>
    <property type="molecule type" value="Genomic_DNA"/>
</dbReference>